<dbReference type="CDD" id="cd13401">
    <property type="entry name" value="Slt70-like"/>
    <property type="match status" value="1"/>
</dbReference>
<dbReference type="Gene3D" id="1.25.20.10">
    <property type="entry name" value="Bacterial muramidases"/>
    <property type="match status" value="1"/>
</dbReference>
<dbReference type="Pfam" id="PF01464">
    <property type="entry name" value="SLT"/>
    <property type="match status" value="1"/>
</dbReference>
<dbReference type="PROSITE" id="PS00922">
    <property type="entry name" value="TRANSGLYCOSYLASE"/>
    <property type="match status" value="1"/>
</dbReference>
<reference evidence="5" key="1">
    <citation type="submission" date="2020-01" db="EMBL/GenBank/DDBJ databases">
        <authorList>
            <person name="Rat A."/>
        </authorList>
    </citation>
    <scope>NUCLEOTIDE SEQUENCE</scope>
    <source>
        <strain evidence="5">LMG 28251</strain>
    </source>
</reference>
<comment type="caution">
    <text evidence="5">The sequence shown here is derived from an EMBL/GenBank/DDBJ whole genome shotgun (WGS) entry which is preliminary data.</text>
</comment>
<name>A0AAF1KPH6_9PROT</name>
<sequence>PTGRAAYAAGLAAWALGRIDAALPYFEAAARAEEASPAQKGAAAYWTARAAVRTRRPDQYVPWMLQAANVPGSFYGQVARRALGLDAGFNDGRGTAAREDASLIAAVAGGWRALALLQVGQRERAEAELRRLWPRAEQNPNFLRALHAVAGHAGMTHLTAQLAARLPGAEARAGSLAARVPMPRLAPEGGFRVDPALLYAITRQESNFQPDAVSTAGARGLMQLMPDTATFVANDPTLAGDAIDRLHEPGLSLELGQRYLLILTRQAGMEGDLIRILAAYNAGPGNVMRWQPPTGHRDDPFLYIESIPFDETRDYVQRVLVFSWAYAARLSFPTPSLDALAAGTFPRFASTQDILAMLRRNEARR</sequence>
<feature type="non-terminal residue" evidence="5">
    <location>
        <position position="1"/>
    </location>
</feature>
<dbReference type="InterPro" id="IPR023346">
    <property type="entry name" value="Lysozyme-like_dom_sf"/>
</dbReference>
<gene>
    <name evidence="5" type="ORF">GXW79_20940</name>
</gene>
<dbReference type="InterPro" id="IPR008939">
    <property type="entry name" value="Lytic_TGlycosylase_superhlx_U"/>
</dbReference>
<dbReference type="GO" id="GO:0008933">
    <property type="term" value="F:peptidoglycan lytic transglycosylase activity"/>
    <property type="evidence" value="ECO:0007669"/>
    <property type="project" value="InterPro"/>
</dbReference>
<accession>A0AAF1KPH6</accession>
<evidence type="ECO:0000256" key="1">
    <source>
        <dbReference type="ARBA" id="ARBA00007734"/>
    </source>
</evidence>
<comment type="similarity">
    <text evidence="2">Belongs to the virb1 family.</text>
</comment>
<dbReference type="InterPro" id="IPR008258">
    <property type="entry name" value="Transglycosylase_SLT_dom_1"/>
</dbReference>
<dbReference type="GO" id="GO:0042597">
    <property type="term" value="C:periplasmic space"/>
    <property type="evidence" value="ECO:0007669"/>
    <property type="project" value="InterPro"/>
</dbReference>
<dbReference type="Proteomes" id="UP001196068">
    <property type="component" value="Unassembled WGS sequence"/>
</dbReference>
<feature type="domain" description="Transglycosylase SLT" evidence="4">
    <location>
        <begin position="191"/>
        <end position="297"/>
    </location>
</feature>
<organism evidence="5 6">
    <name type="scientific">Plastoroseomonas arctica</name>
    <dbReference type="NCBI Taxonomy" id="1509237"/>
    <lineage>
        <taxon>Bacteria</taxon>
        <taxon>Pseudomonadati</taxon>
        <taxon>Pseudomonadota</taxon>
        <taxon>Alphaproteobacteria</taxon>
        <taxon>Acetobacterales</taxon>
        <taxon>Acetobacteraceae</taxon>
        <taxon>Plastoroseomonas</taxon>
    </lineage>
</organism>
<evidence type="ECO:0000313" key="5">
    <source>
        <dbReference type="EMBL" id="MBR0657554.1"/>
    </source>
</evidence>
<dbReference type="GO" id="GO:0000270">
    <property type="term" value="P:peptidoglycan metabolic process"/>
    <property type="evidence" value="ECO:0007669"/>
    <property type="project" value="InterPro"/>
</dbReference>
<dbReference type="RefSeq" id="WP_211876415.1">
    <property type="nucleotide sequence ID" value="NZ_JAAEDH010000042.1"/>
</dbReference>
<keyword evidence="3" id="KW-0732">Signal</keyword>
<evidence type="ECO:0000256" key="3">
    <source>
        <dbReference type="ARBA" id="ARBA00022729"/>
    </source>
</evidence>
<dbReference type="Gene3D" id="1.10.530.10">
    <property type="match status" value="1"/>
</dbReference>
<keyword evidence="6" id="KW-1185">Reference proteome</keyword>
<reference evidence="5" key="2">
    <citation type="journal article" date="2021" name="Syst. Appl. Microbiol.">
        <title>Roseomonas hellenica sp. nov., isolated from roots of wild-growing Alkanna tinctoria.</title>
        <authorList>
            <person name="Rat A."/>
            <person name="Naranjo H.D."/>
            <person name="Lebbe L."/>
            <person name="Cnockaert M."/>
            <person name="Krigas N."/>
            <person name="Grigoriadou K."/>
            <person name="Maloupa E."/>
            <person name="Willems A."/>
        </authorList>
    </citation>
    <scope>NUCLEOTIDE SEQUENCE</scope>
    <source>
        <strain evidence="5">LMG 28251</strain>
    </source>
</reference>
<evidence type="ECO:0000313" key="6">
    <source>
        <dbReference type="Proteomes" id="UP001196068"/>
    </source>
</evidence>
<dbReference type="GO" id="GO:0004553">
    <property type="term" value="F:hydrolase activity, hydrolyzing O-glycosyl compounds"/>
    <property type="evidence" value="ECO:0007669"/>
    <property type="project" value="InterPro"/>
</dbReference>
<dbReference type="SUPFAM" id="SSF48435">
    <property type="entry name" value="Bacterial muramidases"/>
    <property type="match status" value="1"/>
</dbReference>
<evidence type="ECO:0000259" key="4">
    <source>
        <dbReference type="Pfam" id="PF01464"/>
    </source>
</evidence>
<dbReference type="PANTHER" id="PTHR37423">
    <property type="entry name" value="SOLUBLE LYTIC MUREIN TRANSGLYCOSYLASE-RELATED"/>
    <property type="match status" value="1"/>
</dbReference>
<proteinExistence type="inferred from homology"/>
<dbReference type="PANTHER" id="PTHR37423:SF2">
    <property type="entry name" value="MEMBRANE-BOUND LYTIC MUREIN TRANSGLYCOSYLASE C"/>
    <property type="match status" value="1"/>
</dbReference>
<evidence type="ECO:0000256" key="2">
    <source>
        <dbReference type="ARBA" id="ARBA00009387"/>
    </source>
</evidence>
<dbReference type="InterPro" id="IPR000189">
    <property type="entry name" value="Transglyc_AS"/>
</dbReference>
<dbReference type="EMBL" id="JAAEDH010000042">
    <property type="protein sequence ID" value="MBR0657554.1"/>
    <property type="molecule type" value="Genomic_DNA"/>
</dbReference>
<protein>
    <submittedName>
        <fullName evidence="5">Lytic transglycosylase domain-containing protein</fullName>
    </submittedName>
</protein>
<comment type="similarity">
    <text evidence="1">Belongs to the transglycosylase Slt family.</text>
</comment>
<dbReference type="SUPFAM" id="SSF53955">
    <property type="entry name" value="Lysozyme-like"/>
    <property type="match status" value="1"/>
</dbReference>
<dbReference type="AlphaFoldDB" id="A0AAF1KPH6"/>
<dbReference type="GO" id="GO:0016020">
    <property type="term" value="C:membrane"/>
    <property type="evidence" value="ECO:0007669"/>
    <property type="project" value="InterPro"/>
</dbReference>